<dbReference type="EMBL" id="JANPWB010000001">
    <property type="protein sequence ID" value="KAJ1218994.1"/>
    <property type="molecule type" value="Genomic_DNA"/>
</dbReference>
<keyword evidence="3" id="KW-1185">Reference proteome</keyword>
<feature type="region of interest" description="Disordered" evidence="1">
    <location>
        <begin position="90"/>
        <end position="112"/>
    </location>
</feature>
<evidence type="ECO:0000256" key="1">
    <source>
        <dbReference type="SAM" id="MobiDB-lite"/>
    </source>
</evidence>
<organism evidence="2 3">
    <name type="scientific">Pleurodeles waltl</name>
    <name type="common">Iberian ribbed newt</name>
    <dbReference type="NCBI Taxonomy" id="8319"/>
    <lineage>
        <taxon>Eukaryota</taxon>
        <taxon>Metazoa</taxon>
        <taxon>Chordata</taxon>
        <taxon>Craniata</taxon>
        <taxon>Vertebrata</taxon>
        <taxon>Euteleostomi</taxon>
        <taxon>Amphibia</taxon>
        <taxon>Batrachia</taxon>
        <taxon>Caudata</taxon>
        <taxon>Salamandroidea</taxon>
        <taxon>Salamandridae</taxon>
        <taxon>Pleurodelinae</taxon>
        <taxon>Pleurodeles</taxon>
    </lineage>
</organism>
<dbReference type="AlphaFoldDB" id="A0AAV7X4G1"/>
<feature type="region of interest" description="Disordered" evidence="1">
    <location>
        <begin position="1"/>
        <end position="23"/>
    </location>
</feature>
<protein>
    <submittedName>
        <fullName evidence="2">Uncharacterized protein</fullName>
    </submittedName>
</protein>
<accession>A0AAV7X4G1</accession>
<evidence type="ECO:0000313" key="2">
    <source>
        <dbReference type="EMBL" id="KAJ1218994.1"/>
    </source>
</evidence>
<gene>
    <name evidence="2" type="ORF">NDU88_006565</name>
</gene>
<reference evidence="2" key="1">
    <citation type="journal article" date="2022" name="bioRxiv">
        <title>Sequencing and chromosome-scale assembly of the giantPleurodeles waltlgenome.</title>
        <authorList>
            <person name="Brown T."/>
            <person name="Elewa A."/>
            <person name="Iarovenko S."/>
            <person name="Subramanian E."/>
            <person name="Araus A.J."/>
            <person name="Petzold A."/>
            <person name="Susuki M."/>
            <person name="Suzuki K.-i.T."/>
            <person name="Hayashi T."/>
            <person name="Toyoda A."/>
            <person name="Oliveira C."/>
            <person name="Osipova E."/>
            <person name="Leigh N.D."/>
            <person name="Simon A."/>
            <person name="Yun M.H."/>
        </authorList>
    </citation>
    <scope>NUCLEOTIDE SEQUENCE</scope>
    <source>
        <strain evidence="2">20211129_DDA</strain>
        <tissue evidence="2">Liver</tissue>
    </source>
</reference>
<name>A0AAV7X4G1_PLEWA</name>
<evidence type="ECO:0000313" key="3">
    <source>
        <dbReference type="Proteomes" id="UP001066276"/>
    </source>
</evidence>
<proteinExistence type="predicted"/>
<comment type="caution">
    <text evidence="2">The sequence shown here is derived from an EMBL/GenBank/DDBJ whole genome shotgun (WGS) entry which is preliminary data.</text>
</comment>
<dbReference type="Proteomes" id="UP001066276">
    <property type="component" value="Chromosome 1_1"/>
</dbReference>
<sequence length="134" mass="14846">MGRLSGIPRPARAGIPLTPDRRTRCPILQGRGRPQFERPGLCSKLIGPGCRVWGREWGRLGPETPQSSLLARHERSSGAPIEATTRLLLPFPPPLAETSPLVARSRRQGGLKTNRRLETRDLLLYTETDLGRPP</sequence>